<dbReference type="Proteomes" id="UP000307874">
    <property type="component" value="Unassembled WGS sequence"/>
</dbReference>
<gene>
    <name evidence="1" type="ORF">FF124_13010</name>
</gene>
<comment type="caution">
    <text evidence="1">The sequence shown here is derived from an EMBL/GenBank/DDBJ whole genome shotgun (WGS) entry which is preliminary data.</text>
</comment>
<protein>
    <submittedName>
        <fullName evidence="1">Uncharacterized protein</fullName>
    </submittedName>
</protein>
<proteinExistence type="predicted"/>
<accession>A0A5C4JP33</accession>
<keyword evidence="2" id="KW-1185">Reference proteome</keyword>
<dbReference type="RefSeq" id="WP_138748931.1">
    <property type="nucleotide sequence ID" value="NZ_VCLB01000007.1"/>
</dbReference>
<dbReference type="EMBL" id="VCLB01000007">
    <property type="protein sequence ID" value="TNB47098.1"/>
    <property type="molecule type" value="Genomic_DNA"/>
</dbReference>
<evidence type="ECO:0000313" key="1">
    <source>
        <dbReference type="EMBL" id="TNB47098.1"/>
    </source>
</evidence>
<sequence length="181" mass="19713">MRAEGRFSVTRADWDQLLEQENFSSNGGGALFRASSPATHVAVDRFTAAPAEGKLFSALAFDRMEFEPICIDLALDRFETACGNNANAALALLLCVFNEMFLEAVPLGYGATRGHGWIALDKIEFRLDGSVPEALPGVAELVELGKVVRAAADATYMAEKMPTILRDWNVYLDQGEVAHET</sequence>
<name>A0A5C4JP33_9HYPH</name>
<organism evidence="1 2">
    <name type="scientific">Martelella lutilitoris</name>
    <dbReference type="NCBI Taxonomy" id="2583532"/>
    <lineage>
        <taxon>Bacteria</taxon>
        <taxon>Pseudomonadati</taxon>
        <taxon>Pseudomonadota</taxon>
        <taxon>Alphaproteobacteria</taxon>
        <taxon>Hyphomicrobiales</taxon>
        <taxon>Aurantimonadaceae</taxon>
        <taxon>Martelella</taxon>
    </lineage>
</organism>
<reference evidence="1 2" key="1">
    <citation type="submission" date="2019-06" db="EMBL/GenBank/DDBJ databases">
        <title>Martelella lutilitoris sp. nov., isolated from a tidal mudflat.</title>
        <authorList>
            <person name="Kim Y.-J."/>
        </authorList>
    </citation>
    <scope>NUCLEOTIDE SEQUENCE [LARGE SCALE GENOMIC DNA]</scope>
    <source>
        <strain evidence="1 2">GH2-6</strain>
    </source>
</reference>
<evidence type="ECO:0000313" key="2">
    <source>
        <dbReference type="Proteomes" id="UP000307874"/>
    </source>
</evidence>
<dbReference type="OrthoDB" id="5242922at2"/>
<dbReference type="AlphaFoldDB" id="A0A5C4JP33"/>